<accession>A0A0F9XCU2</accession>
<dbReference type="AlphaFoldDB" id="A0A0F9XCU2"/>
<dbReference type="EMBL" id="LAZR01000062">
    <property type="protein sequence ID" value="KKN96781.1"/>
    <property type="molecule type" value="Genomic_DNA"/>
</dbReference>
<sequence>MDAARQAIRRMLTEAREIYYHGTSSGRARLVFKEGLRADIPPEQRQYDPERGTIASYGGIYATQNAMTAESEARKAAEKFGGAPVVFGLQVETRTALFDEDQLSASIPLTLFMRRVGQNIPSSDTAQAILIALDSLDWESYRKATGAAHWDKEWYDKVDGAMMPSFEDFIGFLNEKLERRMPGEFALRLFRPYKEMIRAWMRAAIEEKATDPWSGTAKTTPIVREAHEKLLRAVRGQIAKHTKGAMFGASNIRLDQDVGFRGANKILWAVQNDNAWHWRQMPRTGADMYQRYTVLYGKPDPEFWRQYIERVGPTFVVKPGSVRDLMPGDEERPTNPWPLNQSRTHELLPEELLRLRWKHLGTFLDDPQFQSYKDTPWPDEFGEPAYGQRGRERHVADSMRQIMRGILLTESPVVPHTVGDESTAIFYFELGHGNEAYHVDPGDEFEMDYTDPRTHEIWVLNHGQVERHQQIMEDLVDFDLEDDEAMEEYFQEHGELPTWSHNLVWDYLDPPVDSRWKGHFEGDTGRLSVVNPGQYKWTGKLQGVLEAEFNPKEIHLFE</sequence>
<protein>
    <submittedName>
        <fullName evidence="1">Uncharacterized protein</fullName>
    </submittedName>
</protein>
<gene>
    <name evidence="1" type="ORF">LCGC14_0164250</name>
</gene>
<evidence type="ECO:0000313" key="1">
    <source>
        <dbReference type="EMBL" id="KKN96781.1"/>
    </source>
</evidence>
<organism evidence="1">
    <name type="scientific">marine sediment metagenome</name>
    <dbReference type="NCBI Taxonomy" id="412755"/>
    <lineage>
        <taxon>unclassified sequences</taxon>
        <taxon>metagenomes</taxon>
        <taxon>ecological metagenomes</taxon>
    </lineage>
</organism>
<proteinExistence type="predicted"/>
<comment type="caution">
    <text evidence="1">The sequence shown here is derived from an EMBL/GenBank/DDBJ whole genome shotgun (WGS) entry which is preliminary data.</text>
</comment>
<name>A0A0F9XCU2_9ZZZZ</name>
<reference evidence="1" key="1">
    <citation type="journal article" date="2015" name="Nature">
        <title>Complex archaea that bridge the gap between prokaryotes and eukaryotes.</title>
        <authorList>
            <person name="Spang A."/>
            <person name="Saw J.H."/>
            <person name="Jorgensen S.L."/>
            <person name="Zaremba-Niedzwiedzka K."/>
            <person name="Martijn J."/>
            <person name="Lind A.E."/>
            <person name="van Eijk R."/>
            <person name="Schleper C."/>
            <person name="Guy L."/>
            <person name="Ettema T.J."/>
        </authorList>
    </citation>
    <scope>NUCLEOTIDE SEQUENCE</scope>
</reference>